<evidence type="ECO:0000313" key="11">
    <source>
        <dbReference type="Proteomes" id="UP000033540"/>
    </source>
</evidence>
<dbReference type="InterPro" id="IPR008030">
    <property type="entry name" value="NmrA-like"/>
</dbReference>
<keyword evidence="4" id="KW-0805">Transcription regulation</keyword>
<dbReference type="CDD" id="cd12148">
    <property type="entry name" value="fungal_TF_MHR"/>
    <property type="match status" value="1"/>
</dbReference>
<dbReference type="EMBL" id="JZEE01000616">
    <property type="protein sequence ID" value="KJK62615.1"/>
    <property type="molecule type" value="Genomic_DNA"/>
</dbReference>
<dbReference type="Pfam" id="PF05368">
    <property type="entry name" value="NmrA"/>
    <property type="match status" value="1"/>
</dbReference>
<dbReference type="SUPFAM" id="SSF51735">
    <property type="entry name" value="NAD(P)-binding Rossmann-fold domains"/>
    <property type="match status" value="1"/>
</dbReference>
<dbReference type="GO" id="GO:0000981">
    <property type="term" value="F:DNA-binding transcription factor activity, RNA polymerase II-specific"/>
    <property type="evidence" value="ECO:0007669"/>
    <property type="project" value="InterPro"/>
</dbReference>
<dbReference type="Proteomes" id="UP000033540">
    <property type="component" value="Unassembled WGS sequence"/>
</dbReference>
<sequence>MDTISDLDNDVSPQPALRACVSCKSSKKKCDKTLPTCNRCARLCLSCSYIDVAETRAQDFTTTFQAVFDRLERLESRVFASEEDRPAAAPDQSSPPSIETKGNNRSDWQLRPSLLQPSYLELIVAMNLSKILEERDTSVRAVGEKYLSVVHNYAPVISKERLEWRTQEAEGLEPHAPFLIFISSILLLTEEPVGSFVSSNIASPPDLYRTCKHNYTVFLSFNEPCIELIQAGVLIALYEHAQCMGSQAYLTIGTCARMAGAIGLLSATSSVSSSSKLGNSLEEETNILLVIYILDRHIKIASRVVMKHIIDDYSQITKPSTVPVKSLKCEADCCDIMVRLQTILGFSASADIPSLSADAIWNHIGALEAQLQSLKVIFWDHRGDFSWHRCIATVFADKMAILAVSGGTGKLGRAVVEAFKNKKSHSVFILARSTNDELSETLDVPIIPVDYSNTVISTVPMFDESATDSQLNLIEAAIKSKSTKRFIPSDFGIIYNEQRASVFSPFKGKLLVAEKLRLSGLEYTLVSNGFFMDYYGLPKVKSYLQPFVFAVDIANSTAAIPGSGNVPVVFTHTFDVAQYVAALIGEEKWNERSIIIGDKLTWNDLVSLAETTKGTKFDVTYDGEKLKTFQVTELPSHPPVYPFFAKEQLQYVLAVFGQWTEAGVFNLPDEVTINKQFPDIKPLSMNELLQAAWKV</sequence>
<feature type="domain" description="Zn(2)-C6 fungal-type" evidence="9">
    <location>
        <begin position="19"/>
        <end position="49"/>
    </location>
</feature>
<dbReference type="GO" id="GO:0003677">
    <property type="term" value="F:DNA binding"/>
    <property type="evidence" value="ECO:0007669"/>
    <property type="project" value="UniProtKB-KW"/>
</dbReference>
<evidence type="ECO:0000256" key="1">
    <source>
        <dbReference type="ARBA" id="ARBA00005725"/>
    </source>
</evidence>
<dbReference type="Gene3D" id="4.10.240.10">
    <property type="entry name" value="Zn(2)-C6 fungal-type DNA-binding domain"/>
    <property type="match status" value="1"/>
</dbReference>
<evidence type="ECO:0000256" key="3">
    <source>
        <dbReference type="ARBA" id="ARBA00023002"/>
    </source>
</evidence>
<comment type="caution">
    <text evidence="10">The sequence shown here is derived from an EMBL/GenBank/DDBJ whole genome shotgun (WGS) entry which is preliminary data.</text>
</comment>
<evidence type="ECO:0000256" key="5">
    <source>
        <dbReference type="ARBA" id="ARBA00023125"/>
    </source>
</evidence>
<keyword evidence="7" id="KW-0539">Nucleus</keyword>
<reference evidence="10 11" key="1">
    <citation type="submission" date="2015-02" db="EMBL/GenBank/DDBJ databases">
        <title>Draft genome sequence of Aspergillus parasiticus SU-1.</title>
        <authorList>
            <person name="Yu J."/>
            <person name="Fedorova N."/>
            <person name="Yin Y."/>
            <person name="Losada L."/>
            <person name="Zafar N."/>
            <person name="Taujale R."/>
            <person name="Ehrlich K.C."/>
            <person name="Bhatnagar D."/>
            <person name="Cleveland T.E."/>
            <person name="Bennett J.W."/>
            <person name="Nierman W.C."/>
        </authorList>
    </citation>
    <scope>NUCLEOTIDE SEQUENCE [LARGE SCALE GENOMIC DNA]</scope>
    <source>
        <strain evidence="11">ATCC 56775 / NRRL 5862 / SRRC 143 / SU-1</strain>
    </source>
</reference>
<keyword evidence="3" id="KW-0560">Oxidoreductase</keyword>
<dbReference type="SUPFAM" id="SSF57701">
    <property type="entry name" value="Zn2/Cys6 DNA-binding domain"/>
    <property type="match status" value="1"/>
</dbReference>
<evidence type="ECO:0000256" key="2">
    <source>
        <dbReference type="ARBA" id="ARBA00022857"/>
    </source>
</evidence>
<accession>A0A0F0I4G2</accession>
<comment type="similarity">
    <text evidence="1">Belongs to the NmrA-type oxidoreductase family. Isoflavone reductase subfamily.</text>
</comment>
<organism evidence="10 11">
    <name type="scientific">Aspergillus parasiticus (strain ATCC 56775 / NRRL 5862 / SRRC 143 / SU-1)</name>
    <dbReference type="NCBI Taxonomy" id="1403190"/>
    <lineage>
        <taxon>Eukaryota</taxon>
        <taxon>Fungi</taxon>
        <taxon>Dikarya</taxon>
        <taxon>Ascomycota</taxon>
        <taxon>Pezizomycotina</taxon>
        <taxon>Eurotiomycetes</taxon>
        <taxon>Eurotiomycetidae</taxon>
        <taxon>Eurotiales</taxon>
        <taxon>Aspergillaceae</taxon>
        <taxon>Aspergillus</taxon>
        <taxon>Aspergillus subgen. Circumdati</taxon>
    </lineage>
</organism>
<dbReference type="AlphaFoldDB" id="A0A0F0I4G2"/>
<feature type="region of interest" description="Disordered" evidence="8">
    <location>
        <begin position="81"/>
        <end position="109"/>
    </location>
</feature>
<dbReference type="Pfam" id="PF00172">
    <property type="entry name" value="Zn_clus"/>
    <property type="match status" value="1"/>
</dbReference>
<protein>
    <submittedName>
        <fullName evidence="10">NmrA-like family protein</fullName>
    </submittedName>
</protein>
<proteinExistence type="inferred from homology"/>
<dbReference type="PROSITE" id="PS00463">
    <property type="entry name" value="ZN2_CY6_FUNGAL_1"/>
    <property type="match status" value="1"/>
</dbReference>
<feature type="compositionally biased region" description="Low complexity" evidence="8">
    <location>
        <begin position="87"/>
        <end position="97"/>
    </location>
</feature>
<dbReference type="InterPro" id="IPR051609">
    <property type="entry name" value="NmrA/Isoflavone_reductase-like"/>
</dbReference>
<evidence type="ECO:0000259" key="9">
    <source>
        <dbReference type="PROSITE" id="PS50048"/>
    </source>
</evidence>
<dbReference type="GO" id="GO:0008270">
    <property type="term" value="F:zinc ion binding"/>
    <property type="evidence" value="ECO:0007669"/>
    <property type="project" value="InterPro"/>
</dbReference>
<evidence type="ECO:0000256" key="6">
    <source>
        <dbReference type="ARBA" id="ARBA00023163"/>
    </source>
</evidence>
<dbReference type="Gene3D" id="3.40.50.720">
    <property type="entry name" value="NAD(P)-binding Rossmann-like Domain"/>
    <property type="match status" value="1"/>
</dbReference>
<dbReference type="PROSITE" id="PS50048">
    <property type="entry name" value="ZN2_CY6_FUNGAL_2"/>
    <property type="match status" value="1"/>
</dbReference>
<dbReference type="PANTHER" id="PTHR47706">
    <property type="entry name" value="NMRA-LIKE FAMILY PROTEIN"/>
    <property type="match status" value="1"/>
</dbReference>
<evidence type="ECO:0000256" key="4">
    <source>
        <dbReference type="ARBA" id="ARBA00023015"/>
    </source>
</evidence>
<evidence type="ECO:0000256" key="8">
    <source>
        <dbReference type="SAM" id="MobiDB-lite"/>
    </source>
</evidence>
<keyword evidence="2" id="KW-0521">NADP</keyword>
<dbReference type="InterPro" id="IPR001138">
    <property type="entry name" value="Zn2Cys6_DnaBD"/>
</dbReference>
<evidence type="ECO:0000313" key="10">
    <source>
        <dbReference type="EMBL" id="KJK62615.1"/>
    </source>
</evidence>
<dbReference type="InterPro" id="IPR036291">
    <property type="entry name" value="NAD(P)-bd_dom_sf"/>
</dbReference>
<dbReference type="SMART" id="SM00066">
    <property type="entry name" value="GAL4"/>
    <property type="match status" value="1"/>
</dbReference>
<evidence type="ECO:0000256" key="7">
    <source>
        <dbReference type="ARBA" id="ARBA00023242"/>
    </source>
</evidence>
<dbReference type="OrthoDB" id="10000533at2759"/>
<name>A0A0F0I4G2_ASPPU</name>
<keyword evidence="5" id="KW-0238">DNA-binding</keyword>
<gene>
    <name evidence="10" type="ORF">P875_00095226</name>
</gene>
<dbReference type="GO" id="GO:0016491">
    <property type="term" value="F:oxidoreductase activity"/>
    <property type="evidence" value="ECO:0007669"/>
    <property type="project" value="UniProtKB-KW"/>
</dbReference>
<keyword evidence="6" id="KW-0804">Transcription</keyword>
<dbReference type="GO" id="GO:0009893">
    <property type="term" value="P:positive regulation of metabolic process"/>
    <property type="evidence" value="ECO:0007669"/>
    <property type="project" value="UniProtKB-ARBA"/>
</dbReference>
<dbReference type="InterPro" id="IPR036864">
    <property type="entry name" value="Zn2-C6_fun-type_DNA-bd_sf"/>
</dbReference>
<dbReference type="PANTHER" id="PTHR47706:SF4">
    <property type="entry name" value="NMRA-LIKE DOMAIN-CONTAINING PROTEIN"/>
    <property type="match status" value="1"/>
</dbReference>
<dbReference type="Gene3D" id="3.90.25.10">
    <property type="entry name" value="UDP-galactose 4-epimerase, domain 1"/>
    <property type="match status" value="1"/>
</dbReference>